<evidence type="ECO:0000256" key="4">
    <source>
        <dbReference type="ARBA" id="ARBA00005524"/>
    </source>
</evidence>
<accession>F0VZD9</accession>
<keyword evidence="5" id="KW-0324">Glycolysis</keyword>
<name>F0VZD9_9STRA</name>
<dbReference type="SUPFAM" id="SSF53649">
    <property type="entry name" value="Alkaline phosphatase-like"/>
    <property type="match status" value="1"/>
</dbReference>
<comment type="similarity">
    <text evidence="4">Belongs to the BPG-independent phosphoglycerate mutase family. A-PGAM subfamily.</text>
</comment>
<dbReference type="HOGENOM" id="CLU_034906_0_0_1"/>
<dbReference type="CDD" id="cd16011">
    <property type="entry name" value="iPGM_like"/>
    <property type="match status" value="1"/>
</dbReference>
<evidence type="ECO:0000313" key="7">
    <source>
        <dbReference type="EMBL" id="CCA14169.1"/>
    </source>
</evidence>
<dbReference type="GO" id="GO:0046872">
    <property type="term" value="F:metal ion binding"/>
    <property type="evidence" value="ECO:0007669"/>
    <property type="project" value="InterPro"/>
</dbReference>
<reference evidence="7" key="1">
    <citation type="journal article" date="2011" name="PLoS Biol.">
        <title>Gene gain and loss during evolution of obligate parasitism in the white rust pathogen of Arabidopsis thaliana.</title>
        <authorList>
            <person name="Kemen E."/>
            <person name="Gardiner A."/>
            <person name="Schultz-Larsen T."/>
            <person name="Kemen A.C."/>
            <person name="Balmuth A.L."/>
            <person name="Robert-Seilaniantz A."/>
            <person name="Bailey K."/>
            <person name="Holub E."/>
            <person name="Studholme D.J."/>
            <person name="Maclean D."/>
            <person name="Jones J.D."/>
        </authorList>
    </citation>
    <scope>NUCLEOTIDE SEQUENCE</scope>
</reference>
<protein>
    <submittedName>
        <fullName evidence="7">2 putative</fullName>
    </submittedName>
</protein>
<dbReference type="Pfam" id="PF01676">
    <property type="entry name" value="Metalloenzyme"/>
    <property type="match status" value="1"/>
</dbReference>
<dbReference type="InterPro" id="IPR004456">
    <property type="entry name" value="Pglycerate_mutase_ApgM"/>
</dbReference>
<comment type="pathway">
    <text evidence="3">Carbohydrate degradation.</text>
</comment>
<dbReference type="PANTHER" id="PTHR31209">
    <property type="entry name" value="COFACTOR-INDEPENDENT PHOSPHOGLYCERATE MUTASE"/>
    <property type="match status" value="1"/>
</dbReference>
<evidence type="ECO:0000259" key="6">
    <source>
        <dbReference type="Pfam" id="PF01676"/>
    </source>
</evidence>
<evidence type="ECO:0000256" key="3">
    <source>
        <dbReference type="ARBA" id="ARBA00004921"/>
    </source>
</evidence>
<dbReference type="GO" id="GO:0006096">
    <property type="term" value="P:glycolytic process"/>
    <property type="evidence" value="ECO:0007669"/>
    <property type="project" value="UniProtKB-KW"/>
</dbReference>
<dbReference type="NCBIfam" id="TIGR00306">
    <property type="entry name" value="apgM"/>
    <property type="match status" value="1"/>
</dbReference>
<dbReference type="PANTHER" id="PTHR31209:SF0">
    <property type="entry name" value="METALLOENZYME DOMAIN-CONTAINING PROTEIN"/>
    <property type="match status" value="1"/>
</dbReference>
<dbReference type="EMBL" id="FR824047">
    <property type="protein sequence ID" value="CCA14169.1"/>
    <property type="molecule type" value="Genomic_DNA"/>
</dbReference>
<dbReference type="Pfam" id="PF10143">
    <property type="entry name" value="PhosphMutase"/>
    <property type="match status" value="1"/>
</dbReference>
<sequence length="446" mass="48404">MESGRAPQKIIFVLIDGLADISLSEINDDTPLSHAATPAMDRIASAGLNGLMDPVSPGYACGSDTAHMSILGYNPFIHYRGRGSFEAMGAGLLMEKGDVAFKCNFATVETVDGQRVVTRRRVDRDFQQWGIELCSFLDQQPLKDFPNVCISTKYATEHRCGIVFKGPGLCDRIAGTDPLKDNLPLRRSEALDDSPEAIYSSQVLNTASDVFHERLSTHPLNIERVRKGLPPANVVLLRGPGERIDVPTFEDTHGLKSFMIAPTCIIAGLGASLGMNLVHAPNATGDYHSDLNSKAKTALAELTKGDRSYDFAFVHVKAVDDAGHDCSLGKKVRLIEKCDEMIHLLLEGLQEYVQDSIIVVTGDHTTPVDYGDHTFEPVPFTIAHVPLVASSKASTKDRNRAQFGSQVCDDVNQFSELAAARGALGRFSGDQVMSLIKHYSGNSSGK</sequence>
<dbReference type="GO" id="GO:0004619">
    <property type="term" value="F:phosphoglycerate mutase activity"/>
    <property type="evidence" value="ECO:0007669"/>
    <property type="project" value="UniProtKB-EC"/>
</dbReference>
<comment type="function">
    <text evidence="2">Catalyzes the interconversion of 2-phosphoglycerate and 3-phosphoglycerate.</text>
</comment>
<dbReference type="AlphaFoldDB" id="F0VZD9"/>
<gene>
    <name evidence="7" type="primary">AlNc14C2G277</name>
    <name evidence="7" type="ORF">ALNC14_003120</name>
</gene>
<dbReference type="InterPro" id="IPR006124">
    <property type="entry name" value="Metalloenzyme"/>
</dbReference>
<dbReference type="InterPro" id="IPR017850">
    <property type="entry name" value="Alkaline_phosphatase_core_sf"/>
</dbReference>
<evidence type="ECO:0000256" key="2">
    <source>
        <dbReference type="ARBA" id="ARBA00002315"/>
    </source>
</evidence>
<feature type="domain" description="Metalloenzyme" evidence="6">
    <location>
        <begin position="9"/>
        <end position="388"/>
    </location>
</feature>
<organism evidence="7">
    <name type="scientific">Albugo laibachii Nc14</name>
    <dbReference type="NCBI Taxonomy" id="890382"/>
    <lineage>
        <taxon>Eukaryota</taxon>
        <taxon>Sar</taxon>
        <taxon>Stramenopiles</taxon>
        <taxon>Oomycota</taxon>
        <taxon>Peronosporomycetes</taxon>
        <taxon>Albuginales</taxon>
        <taxon>Albuginaceae</taxon>
        <taxon>Albugo</taxon>
    </lineage>
</organism>
<reference evidence="7" key="2">
    <citation type="submission" date="2011-02" db="EMBL/GenBank/DDBJ databases">
        <authorList>
            <person name="MacLean D."/>
        </authorList>
    </citation>
    <scope>NUCLEOTIDE SEQUENCE</scope>
</reference>
<comment type="catalytic activity">
    <reaction evidence="1">
        <text>(2R)-2-phosphoglycerate = (2R)-3-phosphoglycerate</text>
        <dbReference type="Rhea" id="RHEA:15901"/>
        <dbReference type="ChEBI" id="CHEBI:58272"/>
        <dbReference type="ChEBI" id="CHEBI:58289"/>
        <dbReference type="EC" id="5.4.2.12"/>
    </reaction>
</comment>
<dbReference type="PIRSF" id="PIRSF006392">
    <property type="entry name" value="IPGAM_arch"/>
    <property type="match status" value="1"/>
</dbReference>
<evidence type="ECO:0000256" key="5">
    <source>
        <dbReference type="ARBA" id="ARBA00023152"/>
    </source>
</evidence>
<proteinExistence type="inferred from homology"/>
<dbReference type="Gene3D" id="3.40.720.10">
    <property type="entry name" value="Alkaline Phosphatase, subunit A"/>
    <property type="match status" value="2"/>
</dbReference>
<evidence type="ECO:0000256" key="1">
    <source>
        <dbReference type="ARBA" id="ARBA00000370"/>
    </source>
</evidence>